<dbReference type="EMBL" id="HG994585">
    <property type="protein sequence ID" value="CAF2974590.1"/>
    <property type="molecule type" value="Genomic_DNA"/>
</dbReference>
<protein>
    <submittedName>
        <fullName evidence="2">(salmon louse) hypothetical protein</fullName>
    </submittedName>
</protein>
<evidence type="ECO:0000256" key="1">
    <source>
        <dbReference type="SAM" id="MobiDB-lite"/>
    </source>
</evidence>
<evidence type="ECO:0000313" key="3">
    <source>
        <dbReference type="Proteomes" id="UP000675881"/>
    </source>
</evidence>
<reference evidence="2" key="1">
    <citation type="submission" date="2021-02" db="EMBL/GenBank/DDBJ databases">
        <authorList>
            <person name="Bekaert M."/>
        </authorList>
    </citation>
    <scope>NUCLEOTIDE SEQUENCE</scope>
    <source>
        <strain evidence="2">IoA-00</strain>
    </source>
</reference>
<dbReference type="Proteomes" id="UP000675881">
    <property type="component" value="Chromosome 6"/>
</dbReference>
<name>A0A7R8HAQ5_LEPSM</name>
<keyword evidence="3" id="KW-1185">Reference proteome</keyword>
<gene>
    <name evidence="2" type="ORF">LSAA_11173</name>
</gene>
<feature type="compositionally biased region" description="Basic and acidic residues" evidence="1">
    <location>
        <begin position="60"/>
        <end position="75"/>
    </location>
</feature>
<sequence>MSKSFGPRCNDNCLKEIQRLLTISKANLNREMKYGLPNIHKFDGQCCSDDCRTFPSRLLVGERDPPSQSSRRSEGEGITNTLQSASASGIGNESKKPEAKDPERPYTCN</sequence>
<feature type="compositionally biased region" description="Polar residues" evidence="1">
    <location>
        <begin position="78"/>
        <end position="91"/>
    </location>
</feature>
<organism evidence="2 3">
    <name type="scientific">Lepeophtheirus salmonis</name>
    <name type="common">Salmon louse</name>
    <name type="synonym">Caligus salmonis</name>
    <dbReference type="NCBI Taxonomy" id="72036"/>
    <lineage>
        <taxon>Eukaryota</taxon>
        <taxon>Metazoa</taxon>
        <taxon>Ecdysozoa</taxon>
        <taxon>Arthropoda</taxon>
        <taxon>Crustacea</taxon>
        <taxon>Multicrustacea</taxon>
        <taxon>Hexanauplia</taxon>
        <taxon>Copepoda</taxon>
        <taxon>Siphonostomatoida</taxon>
        <taxon>Caligidae</taxon>
        <taxon>Lepeophtheirus</taxon>
    </lineage>
</organism>
<accession>A0A7R8HAQ5</accession>
<feature type="region of interest" description="Disordered" evidence="1">
    <location>
        <begin position="58"/>
        <end position="109"/>
    </location>
</feature>
<proteinExistence type="predicted"/>
<evidence type="ECO:0000313" key="2">
    <source>
        <dbReference type="EMBL" id="CAF2974590.1"/>
    </source>
</evidence>
<dbReference type="AlphaFoldDB" id="A0A7R8HAQ5"/>
<feature type="compositionally biased region" description="Basic and acidic residues" evidence="1">
    <location>
        <begin position="93"/>
        <end position="109"/>
    </location>
</feature>